<dbReference type="EMBL" id="AMFJ01028732">
    <property type="protein sequence ID" value="EKD44801.1"/>
    <property type="molecule type" value="Genomic_DNA"/>
</dbReference>
<gene>
    <name evidence="1" type="ORF">ACD_71C00001G0002</name>
</gene>
<proteinExistence type="predicted"/>
<comment type="caution">
    <text evidence="1">The sequence shown here is derived from an EMBL/GenBank/DDBJ whole genome shotgun (WGS) entry which is preliminary data.</text>
</comment>
<organism evidence="1">
    <name type="scientific">uncultured bacterium</name>
    <name type="common">gcode 4</name>
    <dbReference type="NCBI Taxonomy" id="1234023"/>
    <lineage>
        <taxon>Bacteria</taxon>
        <taxon>environmental samples</taxon>
    </lineage>
</organism>
<evidence type="ECO:0000313" key="1">
    <source>
        <dbReference type="EMBL" id="EKD44801.1"/>
    </source>
</evidence>
<sequence length="230" mass="27277">MRVITMKKTQKVIIQRLSEKEADNLFKIHKGKQVDRVLSTKTENRLKLAGFVTPVQYRLLFWEKPYLSSKVNFIRLSGHEIIQDKIVLLPEERKINIGKILHTYINNNNTINMMRNIPWDGKVIFDGSFSLKIKDRFGDRWIQPDGMIWKNGQIYFIETDLGSERKSVLQDKDKAYQEYFSQEVNEGNMEFKDVKVLFCTTTEKRIKKLRKEWIFLGLESLNLIKYSLNH</sequence>
<accession>K1Z6F5</accession>
<reference evidence="1" key="1">
    <citation type="journal article" date="2012" name="Science">
        <title>Fermentation, hydrogen, and sulfur metabolism in multiple uncultivated bacterial phyla.</title>
        <authorList>
            <person name="Wrighton K.C."/>
            <person name="Thomas B.C."/>
            <person name="Sharon I."/>
            <person name="Miller C.S."/>
            <person name="Castelle C.J."/>
            <person name="VerBerkmoes N.C."/>
            <person name="Wilkins M.J."/>
            <person name="Hettich R.L."/>
            <person name="Lipton M.S."/>
            <person name="Williams K.H."/>
            <person name="Long P.E."/>
            <person name="Banfield J.F."/>
        </authorList>
    </citation>
    <scope>NUCLEOTIDE SEQUENCE [LARGE SCALE GENOMIC DNA]</scope>
</reference>
<name>K1Z6F5_9BACT</name>
<dbReference type="AlphaFoldDB" id="K1Z6F5"/>
<protein>
    <submittedName>
        <fullName evidence="1">Uncharacterized protein</fullName>
    </submittedName>
</protein>